<dbReference type="Proteomes" id="UP001239111">
    <property type="component" value="Chromosome 3"/>
</dbReference>
<keyword evidence="2" id="KW-1185">Reference proteome</keyword>
<sequence length="575" mass="63914">MASQAVNPEKRLSGPSPFRQHMPRESRVRVPHGSKPHSHHQQEDYLASVSKALLNIRVRYASSKEEDDPVHPPSPNSSHARATGPFSLRHLKRRTRAERAARNASWEWTVEDCIPRATRTPTTAINLDTRAPICALLRSAVQHTKFWTPVFFASAAAEANMPMVPEEFMALARQYVASECNETELLAVDYVTTQRAVRQARKHAVAFKKRKEEEQLCLVRALCHAERIHEEREGKLSVSERHDRFPGHATIIAGVRQEENDLPVGQRRRAQKKSLLALKQRLAQYQLGSGAPYHRPERQEERRPAPVVASTSTQGTPRDEELREQLSQHLVMPSTSGRASNDAELYHGPAAPTLNNPGTVSDVDSSIPTDASNTSMSCEDAQRYCGPIFAEDTAPQAGVVSGDIRPSPANSTTPSQTCVYVTQPAIYELSSQQHCETCDQLIDQFRLVEAIAPMHQPNQATPVDAGRSLDAGGSGMQQCNDDEFLSFLIHTLDDGRPSLRMKITKRASISSSGLREPDAETTKSPADFQHTAFTNLQCKDIEPIDSNAERDMKKEKKQDRRAPMHASTEDLLSNA</sequence>
<evidence type="ECO:0000313" key="2">
    <source>
        <dbReference type="Proteomes" id="UP001239111"/>
    </source>
</evidence>
<evidence type="ECO:0000313" key="1">
    <source>
        <dbReference type="EMBL" id="KAJ8669759.1"/>
    </source>
</evidence>
<reference evidence="1" key="1">
    <citation type="submission" date="2023-04" db="EMBL/GenBank/DDBJ databases">
        <title>A chromosome-level genome assembly of the parasitoid wasp Eretmocerus hayati.</title>
        <authorList>
            <person name="Zhong Y."/>
            <person name="Liu S."/>
            <person name="Liu Y."/>
        </authorList>
    </citation>
    <scope>NUCLEOTIDE SEQUENCE</scope>
    <source>
        <strain evidence="1">ZJU_SS_LIU_2023</strain>
    </source>
</reference>
<accession>A0ACC2NEU3</accession>
<comment type="caution">
    <text evidence="1">The sequence shown here is derived from an EMBL/GenBank/DDBJ whole genome shotgun (WGS) entry which is preliminary data.</text>
</comment>
<protein>
    <submittedName>
        <fullName evidence="1">Uncharacterized protein</fullName>
    </submittedName>
</protein>
<proteinExistence type="predicted"/>
<organism evidence="1 2">
    <name type="scientific">Eretmocerus hayati</name>
    <dbReference type="NCBI Taxonomy" id="131215"/>
    <lineage>
        <taxon>Eukaryota</taxon>
        <taxon>Metazoa</taxon>
        <taxon>Ecdysozoa</taxon>
        <taxon>Arthropoda</taxon>
        <taxon>Hexapoda</taxon>
        <taxon>Insecta</taxon>
        <taxon>Pterygota</taxon>
        <taxon>Neoptera</taxon>
        <taxon>Endopterygota</taxon>
        <taxon>Hymenoptera</taxon>
        <taxon>Apocrita</taxon>
        <taxon>Proctotrupomorpha</taxon>
        <taxon>Chalcidoidea</taxon>
        <taxon>Aphelinidae</taxon>
        <taxon>Aphelininae</taxon>
        <taxon>Eretmocerus</taxon>
    </lineage>
</organism>
<dbReference type="EMBL" id="CM056743">
    <property type="protein sequence ID" value="KAJ8669759.1"/>
    <property type="molecule type" value="Genomic_DNA"/>
</dbReference>
<gene>
    <name evidence="1" type="ORF">QAD02_001018</name>
</gene>
<name>A0ACC2NEU3_9HYME</name>